<gene>
    <name evidence="1" type="ORF">AB5J50_47600</name>
</gene>
<dbReference type="SUPFAM" id="SSF48452">
    <property type="entry name" value="TPR-like"/>
    <property type="match status" value="2"/>
</dbReference>
<dbReference type="Gene3D" id="1.25.40.10">
    <property type="entry name" value="Tetratricopeptide repeat domain"/>
    <property type="match status" value="2"/>
</dbReference>
<evidence type="ECO:0000313" key="1">
    <source>
        <dbReference type="EMBL" id="XDQ67910.1"/>
    </source>
</evidence>
<organism evidence="1">
    <name type="scientific">Streptomyces sp. R35</name>
    <dbReference type="NCBI Taxonomy" id="3238630"/>
    <lineage>
        <taxon>Bacteria</taxon>
        <taxon>Bacillati</taxon>
        <taxon>Actinomycetota</taxon>
        <taxon>Actinomycetes</taxon>
        <taxon>Kitasatosporales</taxon>
        <taxon>Streptomycetaceae</taxon>
        <taxon>Streptomyces</taxon>
    </lineage>
</organism>
<dbReference type="AlphaFoldDB" id="A0AB39SQC6"/>
<dbReference type="PANTHER" id="PTHR19959:SF119">
    <property type="entry name" value="FUNGAL LIPASE-LIKE DOMAIN-CONTAINING PROTEIN"/>
    <property type="match status" value="1"/>
</dbReference>
<dbReference type="InterPro" id="IPR011990">
    <property type="entry name" value="TPR-like_helical_dom_sf"/>
</dbReference>
<reference evidence="1" key="1">
    <citation type="submission" date="2024-07" db="EMBL/GenBank/DDBJ databases">
        <authorList>
            <person name="Yu S.T."/>
        </authorList>
    </citation>
    <scope>NUCLEOTIDE SEQUENCE</scope>
    <source>
        <strain evidence="1">R35</strain>
    </source>
</reference>
<dbReference type="SMART" id="SM00028">
    <property type="entry name" value="TPR"/>
    <property type="match status" value="6"/>
</dbReference>
<dbReference type="InterPro" id="IPR019734">
    <property type="entry name" value="TPR_rpt"/>
</dbReference>
<dbReference type="RefSeq" id="WP_369264750.1">
    <property type="nucleotide sequence ID" value="NZ_CP163440.1"/>
</dbReference>
<sequence>MRGEGERMGVVRILLPLPRALARVSPRVGGPLLGAALLRCLTPGWVWMRPQPPARRVAWSAEAVVAYRSLLVGEHPRRRDRDGLARALALYANALSLAGRHQDALMAADESLTIPGARTSRAQAASVLHTRAQTLTEAGRLEEALEAARECVAAYRHAVPRRRDRPMGTLAGALRTYALVLGGLGRAEESVAVYEECAGLLRDMSFRQQQRVQLVRPRVLVELTGGLRALGRYGEAVEVGAEAREATDEFPAWIYPEIMLPLRARLLTDLARCQDVTGDLPRARETSEQAVAVSRTLAERNAAIGEPWLVEALECLAHHLGRLKKTGEERLALGELADLCTRLTVGNPEVYEPRLAQALDDLAFCYEAEGADREAVEAGEQSVAAYRSAAERSPQTYEPELARALANLTHRYCGTGSPDAAVAAGREALAITRRLAESDWDTYQPLTPRRLRVLARALRHAGDDAGALACYEEAETILRELMEGTDPERYETGLAVTLSALATTLRTGAKAHLTGDRVDEAVTALRSLLALTRRTDQTDVHAACLTAFAVARAQAPDEVRSAWQRVTADPYPSFVYRIPASHKASATN</sequence>
<dbReference type="Pfam" id="PF13374">
    <property type="entry name" value="TPR_10"/>
    <property type="match status" value="2"/>
</dbReference>
<protein>
    <submittedName>
        <fullName evidence="1">Tetratricopeptide repeat protein</fullName>
    </submittedName>
</protein>
<dbReference type="PANTHER" id="PTHR19959">
    <property type="entry name" value="KINESIN LIGHT CHAIN"/>
    <property type="match status" value="1"/>
</dbReference>
<dbReference type="EMBL" id="CP163440">
    <property type="protein sequence ID" value="XDQ67910.1"/>
    <property type="molecule type" value="Genomic_DNA"/>
</dbReference>
<accession>A0AB39SQC6</accession>
<name>A0AB39SQC6_9ACTN</name>
<proteinExistence type="predicted"/>